<dbReference type="AlphaFoldDB" id="A0AAD4KB52"/>
<evidence type="ECO:0000259" key="13">
    <source>
        <dbReference type="Pfam" id="PF02866"/>
    </source>
</evidence>
<dbReference type="Proteomes" id="UP001200034">
    <property type="component" value="Unassembled WGS sequence"/>
</dbReference>
<evidence type="ECO:0000256" key="7">
    <source>
        <dbReference type="PIRSR" id="PIRSR000102-1"/>
    </source>
</evidence>
<dbReference type="Pfam" id="PF02866">
    <property type="entry name" value="Ldh_1_C"/>
    <property type="match status" value="1"/>
</dbReference>
<dbReference type="InterPro" id="IPR001252">
    <property type="entry name" value="Malate_DH_AS"/>
</dbReference>
<evidence type="ECO:0000259" key="12">
    <source>
        <dbReference type="Pfam" id="PF00056"/>
    </source>
</evidence>
<comment type="similarity">
    <text evidence="1">Belongs to the LDH/MDH superfamily. MDH type 1 family.</text>
</comment>
<keyword evidence="5 9" id="KW-0520">NAD</keyword>
<dbReference type="NCBIfam" id="TIGR01772">
    <property type="entry name" value="MDH_euk_gproteo"/>
    <property type="match status" value="1"/>
</dbReference>
<evidence type="ECO:0000313" key="14">
    <source>
        <dbReference type="EMBL" id="KAH8387369.1"/>
    </source>
</evidence>
<dbReference type="InterPro" id="IPR001557">
    <property type="entry name" value="L-lactate/malate_DH"/>
</dbReference>
<proteinExistence type="inferred from homology"/>
<evidence type="ECO:0000256" key="4">
    <source>
        <dbReference type="ARBA" id="ARBA00023002"/>
    </source>
</evidence>
<feature type="binding site" evidence="9">
    <location>
        <position position="97"/>
    </location>
    <ligand>
        <name>NAD(+)</name>
        <dbReference type="ChEBI" id="CHEBI:57540"/>
    </ligand>
</feature>
<feature type="domain" description="Lactate/malate dehydrogenase C-terminal" evidence="13">
    <location>
        <begin position="150"/>
        <end position="313"/>
    </location>
</feature>
<evidence type="ECO:0000256" key="6">
    <source>
        <dbReference type="ARBA" id="ARBA00048313"/>
    </source>
</evidence>
<dbReference type="InterPro" id="IPR022383">
    <property type="entry name" value="Lactate/malate_DH_C"/>
</dbReference>
<organism evidence="14 15">
    <name type="scientific">Drosophila rubida</name>
    <dbReference type="NCBI Taxonomy" id="30044"/>
    <lineage>
        <taxon>Eukaryota</taxon>
        <taxon>Metazoa</taxon>
        <taxon>Ecdysozoa</taxon>
        <taxon>Arthropoda</taxon>
        <taxon>Hexapoda</taxon>
        <taxon>Insecta</taxon>
        <taxon>Pterygota</taxon>
        <taxon>Neoptera</taxon>
        <taxon>Endopterygota</taxon>
        <taxon>Diptera</taxon>
        <taxon>Brachycera</taxon>
        <taxon>Muscomorpha</taxon>
        <taxon>Ephydroidea</taxon>
        <taxon>Drosophilidae</taxon>
        <taxon>Drosophila</taxon>
    </lineage>
</organism>
<dbReference type="EC" id="1.1.1.37" evidence="11"/>
<protein>
    <recommendedName>
        <fullName evidence="11">Malate dehydrogenase</fullName>
        <ecNumber evidence="11">1.1.1.37</ecNumber>
    </recommendedName>
</protein>
<dbReference type="Gene3D" id="3.90.110.10">
    <property type="entry name" value="Lactate dehydrogenase/glycoside hydrolase, family 4, C-terminal"/>
    <property type="match status" value="1"/>
</dbReference>
<comment type="caution">
    <text evidence="14">The sequence shown here is derived from an EMBL/GenBank/DDBJ whole genome shotgun (WGS) entry which is preliminary data.</text>
</comment>
<dbReference type="GO" id="GO:0006108">
    <property type="term" value="P:malate metabolic process"/>
    <property type="evidence" value="ECO:0007669"/>
    <property type="project" value="InterPro"/>
</dbReference>
<dbReference type="SUPFAM" id="SSF56327">
    <property type="entry name" value="LDH C-terminal domain-like"/>
    <property type="match status" value="1"/>
</dbReference>
<dbReference type="FunFam" id="3.40.50.720:FF:000268">
    <property type="entry name" value="Malate dehydrogenase"/>
    <property type="match status" value="1"/>
</dbReference>
<evidence type="ECO:0000256" key="11">
    <source>
        <dbReference type="RuleBase" id="RU003405"/>
    </source>
</evidence>
<dbReference type="InterPro" id="IPR015955">
    <property type="entry name" value="Lactate_DH/Glyco_Ohase_4_C"/>
</dbReference>
<feature type="binding site" evidence="9">
    <location>
        <position position="231"/>
    </location>
    <ligand>
        <name>NAD(+)</name>
        <dbReference type="ChEBI" id="CHEBI:57540"/>
    </ligand>
</feature>
<feature type="domain" description="Lactate/malate dehydrogenase N-terminal" evidence="12">
    <location>
        <begin position="6"/>
        <end position="148"/>
    </location>
</feature>
<evidence type="ECO:0000256" key="8">
    <source>
        <dbReference type="PIRSR" id="PIRSR000102-2"/>
    </source>
</evidence>
<keyword evidence="15" id="KW-1185">Reference proteome</keyword>
<dbReference type="SUPFAM" id="SSF51735">
    <property type="entry name" value="NAD(P)-binding Rossmann-fold domains"/>
    <property type="match status" value="1"/>
</dbReference>
<name>A0AAD4KB52_9MUSC</name>
<dbReference type="PANTHER" id="PTHR11540:SF16">
    <property type="entry name" value="MALATE DEHYDROGENASE, MITOCHONDRIAL"/>
    <property type="match status" value="1"/>
</dbReference>
<keyword evidence="4 10" id="KW-0560">Oxidoreductase</keyword>
<evidence type="ECO:0000256" key="9">
    <source>
        <dbReference type="PIRSR" id="PIRSR000102-3"/>
    </source>
</evidence>
<feature type="binding site" evidence="8">
    <location>
        <position position="122"/>
    </location>
    <ligand>
        <name>substrate</name>
    </ligand>
</feature>
<dbReference type="InterPro" id="IPR036291">
    <property type="entry name" value="NAD(P)-bd_dom_sf"/>
</dbReference>
<evidence type="ECO:0000256" key="1">
    <source>
        <dbReference type="ARBA" id="ARBA00008824"/>
    </source>
</evidence>
<dbReference type="PIRSF" id="PIRSF000102">
    <property type="entry name" value="Lac_mal_DH"/>
    <property type="match status" value="1"/>
</dbReference>
<accession>A0AAD4KB52</accession>
<dbReference type="Pfam" id="PF00056">
    <property type="entry name" value="Ldh_1_N"/>
    <property type="match status" value="1"/>
</dbReference>
<dbReference type="PROSITE" id="PS00068">
    <property type="entry name" value="MDH"/>
    <property type="match status" value="1"/>
</dbReference>
<dbReference type="InterPro" id="IPR010097">
    <property type="entry name" value="Malate_DH_type1"/>
</dbReference>
<dbReference type="FunFam" id="3.90.110.10:FF:000001">
    <property type="entry name" value="Malate dehydrogenase"/>
    <property type="match status" value="1"/>
</dbReference>
<keyword evidence="3 11" id="KW-0816">Tricarboxylic acid cycle</keyword>
<dbReference type="InterPro" id="IPR001236">
    <property type="entry name" value="Lactate/malate_DH_N"/>
</dbReference>
<evidence type="ECO:0000256" key="3">
    <source>
        <dbReference type="ARBA" id="ARBA00022532"/>
    </source>
</evidence>
<evidence type="ECO:0000256" key="2">
    <source>
        <dbReference type="ARBA" id="ARBA00011738"/>
    </source>
</evidence>
<feature type="binding site" evidence="8">
    <location>
        <position position="156"/>
    </location>
    <ligand>
        <name>substrate</name>
    </ligand>
</feature>
<feature type="binding site" evidence="9">
    <location>
        <begin position="11"/>
        <end position="17"/>
    </location>
    <ligand>
        <name>NAD(+)</name>
        <dbReference type="ChEBI" id="CHEBI:57540"/>
    </ligand>
</feature>
<evidence type="ECO:0000256" key="5">
    <source>
        <dbReference type="ARBA" id="ARBA00023027"/>
    </source>
</evidence>
<dbReference type="GO" id="GO:0030060">
    <property type="term" value="F:L-malate dehydrogenase (NAD+) activity"/>
    <property type="evidence" value="ECO:0007669"/>
    <property type="project" value="UniProtKB-EC"/>
</dbReference>
<dbReference type="Gene3D" id="3.40.50.720">
    <property type="entry name" value="NAD(P)-binding Rossmann-like Domain"/>
    <property type="match status" value="1"/>
</dbReference>
<reference evidence="14" key="1">
    <citation type="journal article" date="2021" name="Mol. Ecol. Resour.">
        <title>Phylogenomic analyses of the genus Drosophila reveals genomic signals of climate adaptation.</title>
        <authorList>
            <person name="Li F."/>
            <person name="Rane R.V."/>
            <person name="Luria V."/>
            <person name="Xiong Z."/>
            <person name="Chen J."/>
            <person name="Li Z."/>
            <person name="Catullo R.A."/>
            <person name="Griffin P.C."/>
            <person name="Schiffer M."/>
            <person name="Pearce S."/>
            <person name="Lee S.F."/>
            <person name="McElroy K."/>
            <person name="Stocker A."/>
            <person name="Shirriffs J."/>
            <person name="Cockerell F."/>
            <person name="Coppin C."/>
            <person name="Sgro C.M."/>
            <person name="Karger A."/>
            <person name="Cain J.W."/>
            <person name="Weber J.A."/>
            <person name="Santpere G."/>
            <person name="Kirschner M.W."/>
            <person name="Hoffmann A.A."/>
            <person name="Oakeshott J.G."/>
            <person name="Zhang G."/>
        </authorList>
    </citation>
    <scope>NUCLEOTIDE SEQUENCE</scope>
    <source>
        <strain evidence="14">BGI-SZ-2011g</strain>
    </source>
</reference>
<dbReference type="PANTHER" id="PTHR11540">
    <property type="entry name" value="MALATE AND LACTATE DEHYDROGENASE"/>
    <property type="match status" value="1"/>
</dbReference>
<feature type="non-terminal residue" evidence="14">
    <location>
        <position position="316"/>
    </location>
</feature>
<dbReference type="EMBL" id="JAJJHW010000095">
    <property type="protein sequence ID" value="KAH8387369.1"/>
    <property type="molecule type" value="Genomic_DNA"/>
</dbReference>
<feature type="binding site" evidence="8">
    <location>
        <position position="90"/>
    </location>
    <ligand>
        <name>substrate</name>
    </ligand>
</feature>
<evidence type="ECO:0000313" key="15">
    <source>
        <dbReference type="Proteomes" id="UP001200034"/>
    </source>
</evidence>
<dbReference type="CDD" id="cd01337">
    <property type="entry name" value="MDH_glyoxysomal_mitochondrial"/>
    <property type="match status" value="1"/>
</dbReference>
<sequence length="316" mass="34020">EQRHYKVVVVGAAGGIGQPLSLLLKNNKLISELVLHDVVNVAGVAADLSHVPTNVPVSSFKGPCQIKDAVKDADLVVITAGFARQPGMDREQLFEVNAKVVRGAIQAIARNASSALIAIVTNPINSIVPMAAEYLKREHAFDPKRLFGVTTLDLIRAETFIGNFMDIDPRDVQVPVIGGHAGKTILPILSQCNPELDLEHDCKMTLIRRIQMGGDEVVEAKQGKGSATLSMAFATARFVNALLLGLDGRKAPIECAYVYSKMTEASFFSTPLSFGPCGIEKNHGLPDLDDCERVGLEKAVKGLLKSIENGIRFAHC</sequence>
<feature type="non-terminal residue" evidence="14">
    <location>
        <position position="1"/>
    </location>
</feature>
<feature type="binding site" evidence="9">
    <location>
        <position position="37"/>
    </location>
    <ligand>
        <name>NAD(+)</name>
        <dbReference type="ChEBI" id="CHEBI:57540"/>
    </ligand>
</feature>
<feature type="binding site" evidence="9">
    <location>
        <begin position="120"/>
        <end position="122"/>
    </location>
    <ligand>
        <name>NAD(+)</name>
        <dbReference type="ChEBI" id="CHEBI:57540"/>
    </ligand>
</feature>
<feature type="active site" description="Proton acceptor" evidence="7">
    <location>
        <position position="180"/>
    </location>
</feature>
<dbReference type="GO" id="GO:0005739">
    <property type="term" value="C:mitochondrion"/>
    <property type="evidence" value="ECO:0007669"/>
    <property type="project" value="TreeGrafter"/>
</dbReference>
<comment type="subunit">
    <text evidence="2">Homodimer.</text>
</comment>
<comment type="catalytic activity">
    <reaction evidence="6 11">
        <text>(S)-malate + NAD(+) = oxaloacetate + NADH + H(+)</text>
        <dbReference type="Rhea" id="RHEA:21432"/>
        <dbReference type="ChEBI" id="CHEBI:15378"/>
        <dbReference type="ChEBI" id="CHEBI:15589"/>
        <dbReference type="ChEBI" id="CHEBI:16452"/>
        <dbReference type="ChEBI" id="CHEBI:57540"/>
        <dbReference type="ChEBI" id="CHEBI:57945"/>
        <dbReference type="EC" id="1.1.1.37"/>
    </reaction>
</comment>
<gene>
    <name evidence="14" type="ORF">KR093_006654</name>
</gene>
<dbReference type="GO" id="GO:0006099">
    <property type="term" value="P:tricarboxylic acid cycle"/>
    <property type="evidence" value="ECO:0007669"/>
    <property type="project" value="UniProtKB-KW"/>
</dbReference>
<feature type="binding site" evidence="8">
    <location>
        <position position="84"/>
    </location>
    <ligand>
        <name>substrate</name>
    </ligand>
</feature>
<evidence type="ECO:0000256" key="10">
    <source>
        <dbReference type="RuleBase" id="RU003369"/>
    </source>
</evidence>